<feature type="transmembrane region" description="Helical" evidence="7">
    <location>
        <begin position="63"/>
        <end position="82"/>
    </location>
</feature>
<keyword evidence="10" id="KW-1185">Reference proteome</keyword>
<evidence type="ECO:0000256" key="3">
    <source>
        <dbReference type="ARBA" id="ARBA00022692"/>
    </source>
</evidence>
<feature type="region of interest" description="Disordered" evidence="6">
    <location>
        <begin position="284"/>
        <end position="305"/>
    </location>
</feature>
<dbReference type="RefSeq" id="WP_159545365.1">
    <property type="nucleotide sequence ID" value="NZ_CP047156.1"/>
</dbReference>
<feature type="transmembrane region" description="Helical" evidence="7">
    <location>
        <begin position="88"/>
        <end position="109"/>
    </location>
</feature>
<dbReference type="SUPFAM" id="SSF103481">
    <property type="entry name" value="Multidrug resistance efflux transporter EmrE"/>
    <property type="match status" value="2"/>
</dbReference>
<feature type="transmembrane region" description="Helical" evidence="7">
    <location>
        <begin position="261"/>
        <end position="280"/>
    </location>
</feature>
<feature type="transmembrane region" description="Helical" evidence="7">
    <location>
        <begin position="237"/>
        <end position="255"/>
    </location>
</feature>
<sequence length="305" mass="31064">MNLRLILATATAPIVWGTTYAVTTELLPPGHPLFAGLMRALPAGLVAIALTRVLPRGDWWWKTLVLGALNIGMFFPLLFLTAERLPGGVAATLGAIQPLAVAALAAGLLGERVTSWRIGWGVMGVVGVALVVLGPAARLDLVGVLAGLGGALSMAFGVVLSKKWGRPAGVSAMGYAGWLLTAGGLVLAIPTLVFEGLPAELSGAAYGGYLWLGLVGGLIAYTLWFRGIGVLPAAPTAMLGILSPLTATALGVLVLGERLSWVQGLGVAVAITALLASQLPGPRSGPYGGRPSRADRTISSATVPS</sequence>
<feature type="transmembrane region" description="Helical" evidence="7">
    <location>
        <begin position="116"/>
        <end position="135"/>
    </location>
</feature>
<feature type="domain" description="EamA" evidence="8">
    <location>
        <begin position="142"/>
        <end position="275"/>
    </location>
</feature>
<evidence type="ECO:0000256" key="5">
    <source>
        <dbReference type="ARBA" id="ARBA00023136"/>
    </source>
</evidence>
<dbReference type="InterPro" id="IPR000620">
    <property type="entry name" value="EamA_dom"/>
</dbReference>
<evidence type="ECO:0000313" key="9">
    <source>
        <dbReference type="EMBL" id="QHC00661.1"/>
    </source>
</evidence>
<evidence type="ECO:0000259" key="8">
    <source>
        <dbReference type="Pfam" id="PF00892"/>
    </source>
</evidence>
<dbReference type="InParanoid" id="A0A7L4YMZ6"/>
<comment type="subcellular location">
    <subcellularLocation>
        <location evidence="1">Membrane</location>
        <topology evidence="1">Multi-pass membrane protein</topology>
    </subcellularLocation>
</comment>
<dbReference type="GO" id="GO:0016020">
    <property type="term" value="C:membrane"/>
    <property type="evidence" value="ECO:0007669"/>
    <property type="project" value="UniProtKB-SubCell"/>
</dbReference>
<evidence type="ECO:0000313" key="10">
    <source>
        <dbReference type="Proteomes" id="UP000463857"/>
    </source>
</evidence>
<dbReference type="InterPro" id="IPR050638">
    <property type="entry name" value="AA-Vitamin_Transporters"/>
</dbReference>
<feature type="domain" description="EamA" evidence="8">
    <location>
        <begin position="6"/>
        <end position="132"/>
    </location>
</feature>
<organism evidence="9 10">
    <name type="scientific">Epidermidibacterium keratini</name>
    <dbReference type="NCBI Taxonomy" id="1891644"/>
    <lineage>
        <taxon>Bacteria</taxon>
        <taxon>Bacillati</taxon>
        <taxon>Actinomycetota</taxon>
        <taxon>Actinomycetes</taxon>
        <taxon>Sporichthyales</taxon>
        <taxon>Sporichthyaceae</taxon>
        <taxon>Epidermidibacterium</taxon>
    </lineage>
</organism>
<evidence type="ECO:0000256" key="7">
    <source>
        <dbReference type="SAM" id="Phobius"/>
    </source>
</evidence>
<keyword evidence="4 7" id="KW-1133">Transmembrane helix</keyword>
<accession>A0A7L4YMZ6</accession>
<dbReference type="Pfam" id="PF00892">
    <property type="entry name" value="EamA"/>
    <property type="match status" value="2"/>
</dbReference>
<protein>
    <submittedName>
        <fullName evidence="9">EamA family transporter</fullName>
    </submittedName>
</protein>
<keyword evidence="5 7" id="KW-0472">Membrane</keyword>
<name>A0A7L4YMZ6_9ACTN</name>
<feature type="transmembrane region" description="Helical" evidence="7">
    <location>
        <begin position="206"/>
        <end position="225"/>
    </location>
</feature>
<feature type="transmembrane region" description="Helical" evidence="7">
    <location>
        <begin position="172"/>
        <end position="194"/>
    </location>
</feature>
<dbReference type="Proteomes" id="UP000463857">
    <property type="component" value="Chromosome"/>
</dbReference>
<dbReference type="KEGG" id="eke:EK0264_10420"/>
<dbReference type="PANTHER" id="PTHR32322:SF2">
    <property type="entry name" value="EAMA DOMAIN-CONTAINING PROTEIN"/>
    <property type="match status" value="1"/>
</dbReference>
<proteinExistence type="inferred from homology"/>
<evidence type="ECO:0000256" key="4">
    <source>
        <dbReference type="ARBA" id="ARBA00022989"/>
    </source>
</evidence>
<evidence type="ECO:0000256" key="2">
    <source>
        <dbReference type="ARBA" id="ARBA00007362"/>
    </source>
</evidence>
<dbReference type="EMBL" id="CP047156">
    <property type="protein sequence ID" value="QHC00661.1"/>
    <property type="molecule type" value="Genomic_DNA"/>
</dbReference>
<dbReference type="OrthoDB" id="5430053at2"/>
<evidence type="ECO:0000256" key="1">
    <source>
        <dbReference type="ARBA" id="ARBA00004141"/>
    </source>
</evidence>
<evidence type="ECO:0000256" key="6">
    <source>
        <dbReference type="SAM" id="MobiDB-lite"/>
    </source>
</evidence>
<gene>
    <name evidence="9" type="ORF">EK0264_10420</name>
</gene>
<reference evidence="9 10" key="1">
    <citation type="journal article" date="2018" name="Int. J. Syst. Evol. Microbiol.">
        <title>Epidermidibacterium keratini gen. nov., sp. nov., a member of the family Sporichthyaceae, isolated from keratin epidermis.</title>
        <authorList>
            <person name="Lee D.G."/>
            <person name="Trujillo M.E."/>
            <person name="Kang S."/>
            <person name="Nam J.J."/>
            <person name="Kim Y.J."/>
        </authorList>
    </citation>
    <scope>NUCLEOTIDE SEQUENCE [LARGE SCALE GENOMIC DNA]</scope>
    <source>
        <strain evidence="9 10">EPI-7</strain>
    </source>
</reference>
<comment type="similarity">
    <text evidence="2">Belongs to the EamA transporter family.</text>
</comment>
<dbReference type="AlphaFoldDB" id="A0A7L4YMZ6"/>
<dbReference type="PANTHER" id="PTHR32322">
    <property type="entry name" value="INNER MEMBRANE TRANSPORTER"/>
    <property type="match status" value="1"/>
</dbReference>
<keyword evidence="3 7" id="KW-0812">Transmembrane</keyword>
<dbReference type="InterPro" id="IPR037185">
    <property type="entry name" value="EmrE-like"/>
</dbReference>
<feature type="transmembrane region" description="Helical" evidence="7">
    <location>
        <begin position="141"/>
        <end position="160"/>
    </location>
</feature>